<comment type="subunit">
    <text evidence="7">The mitochondrial prohibitin complex consists of two subunits (PHB1 and PHB2). The subunits assemble into a membrane-associated ring-shaped supercomplex of approximately 1 mDa. Interacts with ATG24/SNX4; the interaction is direct and plays a role in mitophagy.</text>
</comment>
<keyword evidence="4" id="KW-0496">Mitochondrion</keyword>
<organism evidence="9 10">
    <name type="scientific">Pyrenophora tritici-repentis</name>
    <dbReference type="NCBI Taxonomy" id="45151"/>
    <lineage>
        <taxon>Eukaryota</taxon>
        <taxon>Fungi</taxon>
        <taxon>Dikarya</taxon>
        <taxon>Ascomycota</taxon>
        <taxon>Pezizomycotina</taxon>
        <taxon>Dothideomycetes</taxon>
        <taxon>Pleosporomycetidae</taxon>
        <taxon>Pleosporales</taxon>
        <taxon>Pleosporineae</taxon>
        <taxon>Pleosporaceae</taxon>
        <taxon>Pyrenophora</taxon>
    </lineage>
</organism>
<comment type="function">
    <text evidence="6">Prohibitin probably acts as a holdase/unfoldase for the stabilization of newly synthesized mitochondrial proteins. Involved in mitophagy. Required for the switch to necrotrophic growth.</text>
</comment>
<reference evidence="10" key="1">
    <citation type="journal article" date="2022" name="Microb. Genom.">
        <title>A global pangenome for the wheat fungal pathogen Pyrenophora tritici-repentis and prediction of effector protein structural homology.</title>
        <authorList>
            <person name="Moolhuijzen P.M."/>
            <person name="See P.T."/>
            <person name="Shi G."/>
            <person name="Powell H.R."/>
            <person name="Cockram J."/>
            <person name="Jorgensen L.N."/>
            <person name="Benslimane H."/>
            <person name="Strelkov S.E."/>
            <person name="Turner J."/>
            <person name="Liu Z."/>
            <person name="Moffat C.S."/>
        </authorList>
    </citation>
    <scope>NUCLEOTIDE SEQUENCE [LARGE SCALE GENOMIC DNA]</scope>
</reference>
<dbReference type="InterPro" id="IPR000163">
    <property type="entry name" value="Prohibitin"/>
</dbReference>
<evidence type="ECO:0000256" key="1">
    <source>
        <dbReference type="ARBA" id="ARBA00004273"/>
    </source>
</evidence>
<dbReference type="FunFam" id="3.30.479.30:FF:000001">
    <property type="entry name" value="Prohibitin 2"/>
    <property type="match status" value="1"/>
</dbReference>
<proteinExistence type="inferred from homology"/>
<dbReference type="InterPro" id="IPR001107">
    <property type="entry name" value="Band_7"/>
</dbReference>
<dbReference type="OrthoDB" id="275637at2759"/>
<evidence type="ECO:0000256" key="7">
    <source>
        <dbReference type="ARBA" id="ARBA00066275"/>
    </source>
</evidence>
<comment type="subcellular location">
    <subcellularLocation>
        <location evidence="1 8">Mitochondrion inner membrane</location>
    </subcellularLocation>
</comment>
<evidence type="ECO:0000256" key="4">
    <source>
        <dbReference type="ARBA" id="ARBA00023128"/>
    </source>
</evidence>
<dbReference type="GO" id="GO:0000423">
    <property type="term" value="P:mitophagy"/>
    <property type="evidence" value="ECO:0007669"/>
    <property type="project" value="UniProtKB-ARBA"/>
</dbReference>
<evidence type="ECO:0000313" key="9">
    <source>
        <dbReference type="EMBL" id="KAI1519813.1"/>
    </source>
</evidence>
<dbReference type="EMBL" id="NRDI02000001">
    <property type="protein sequence ID" value="KAI1519813.1"/>
    <property type="molecule type" value="Genomic_DNA"/>
</dbReference>
<protein>
    <recommendedName>
        <fullName evidence="8">Prohibitin</fullName>
    </recommendedName>
</protein>
<evidence type="ECO:0000256" key="3">
    <source>
        <dbReference type="ARBA" id="ARBA00022792"/>
    </source>
</evidence>
<dbReference type="CDD" id="cd03401">
    <property type="entry name" value="SPFH_prohibitin"/>
    <property type="match status" value="1"/>
</dbReference>
<evidence type="ECO:0000256" key="6">
    <source>
        <dbReference type="ARBA" id="ARBA00053189"/>
    </source>
</evidence>
<dbReference type="AlphaFoldDB" id="A0A2W1EJY9"/>
<dbReference type="GO" id="GO:0007005">
    <property type="term" value="P:mitochondrion organization"/>
    <property type="evidence" value="ECO:0007669"/>
    <property type="project" value="TreeGrafter"/>
</dbReference>
<comment type="similarity">
    <text evidence="2 8">Belongs to the prohibitin family.</text>
</comment>
<keyword evidence="5" id="KW-0472">Membrane</keyword>
<dbReference type="GO" id="GO:0035632">
    <property type="term" value="C:mitochondrial prohibitin complex"/>
    <property type="evidence" value="ECO:0007669"/>
    <property type="project" value="UniProtKB-ARBA"/>
</dbReference>
<sequence>MTIFSIVVYLITKLRPPLSPPNASRTKRQLALPPANMSAPDPKEAWARLQTELSRRSAKYAGSGGGGGPKGLFGSIGGLILVGGGIWAANNALFNVDGGHRAIKYTRLGGVQKEIYNEGTHFRVPWFETPITYDVRAKPRNVASLTGTKDLQMVNITCRVLSRPRVDALPQIYRTLGTDYDERVLPSIVNEVLKSVVAQFNASQLITQRENVSRLVRDNLVRRAARFNIMLDDVSLTHLAFSPEFTAAVEAKQVAQQEAQRAAFVVDKARQEKQATVVRAQGEARSAELIGDAIKKSRSYVDLREFENARNIAQILQQSNNKVYLDSRGLGLDISQTTADKEQRANRK</sequence>
<dbReference type="PANTHER" id="PTHR23222:SF1">
    <property type="entry name" value="PROHIBITIN-2"/>
    <property type="match status" value="1"/>
</dbReference>
<evidence type="ECO:0000256" key="2">
    <source>
        <dbReference type="ARBA" id="ARBA00009658"/>
    </source>
</evidence>
<comment type="caution">
    <text evidence="9">The sequence shown here is derived from an EMBL/GenBank/DDBJ whole genome shotgun (WGS) entry which is preliminary data.</text>
</comment>
<dbReference type="Pfam" id="PF01145">
    <property type="entry name" value="Band_7"/>
    <property type="match status" value="1"/>
</dbReference>
<name>A0A2W1EJY9_9PLEO</name>
<evidence type="ECO:0000313" key="10">
    <source>
        <dbReference type="Proteomes" id="UP000249757"/>
    </source>
</evidence>
<gene>
    <name evidence="9" type="ORF">Ptr86124_000181</name>
</gene>
<dbReference type="PRINTS" id="PR00679">
    <property type="entry name" value="PROHIBITIN"/>
</dbReference>
<accession>A0A2W1EJY9</accession>
<keyword evidence="3 8" id="KW-0999">Mitochondrion inner membrane</keyword>
<dbReference type="SMART" id="SM00244">
    <property type="entry name" value="PHB"/>
    <property type="match status" value="1"/>
</dbReference>
<dbReference type="InterPro" id="IPR036013">
    <property type="entry name" value="Band_7/SPFH_dom_sf"/>
</dbReference>
<evidence type="ECO:0000256" key="5">
    <source>
        <dbReference type="ARBA" id="ARBA00023136"/>
    </source>
</evidence>
<keyword evidence="10" id="KW-1185">Reference proteome</keyword>
<dbReference type="Proteomes" id="UP000249757">
    <property type="component" value="Unassembled WGS sequence"/>
</dbReference>
<dbReference type="Gene3D" id="3.30.479.30">
    <property type="entry name" value="Band 7 domain"/>
    <property type="match status" value="1"/>
</dbReference>
<dbReference type="SUPFAM" id="SSF117892">
    <property type="entry name" value="Band 7/SPFH domain"/>
    <property type="match status" value="1"/>
</dbReference>
<dbReference type="PANTHER" id="PTHR23222">
    <property type="entry name" value="PROHIBITIN"/>
    <property type="match status" value="1"/>
</dbReference>
<evidence type="ECO:0000256" key="8">
    <source>
        <dbReference type="RuleBase" id="RU366048"/>
    </source>
</evidence>